<dbReference type="InterPro" id="IPR050855">
    <property type="entry name" value="NDM-1-like"/>
</dbReference>
<dbReference type="PANTHER" id="PTHR42951">
    <property type="entry name" value="METALLO-BETA-LACTAMASE DOMAIN-CONTAINING"/>
    <property type="match status" value="1"/>
</dbReference>
<dbReference type="InterPro" id="IPR001279">
    <property type="entry name" value="Metallo-B-lactamas"/>
</dbReference>
<dbReference type="CDD" id="cd16282">
    <property type="entry name" value="metallo-hydrolase-like_MBL-fold"/>
    <property type="match status" value="1"/>
</dbReference>
<dbReference type="AlphaFoldDB" id="A0A848L0T8"/>
<protein>
    <submittedName>
        <fullName evidence="2">MBL fold metallo-hydrolase</fullName>
    </submittedName>
</protein>
<reference evidence="2 3" key="1">
    <citation type="submission" date="2020-04" db="EMBL/GenBank/DDBJ databases">
        <title>Gordonia sp. nov. TBRC 11910.</title>
        <authorList>
            <person name="Suriyachadkun C."/>
        </authorList>
    </citation>
    <scope>NUCLEOTIDE SEQUENCE [LARGE SCALE GENOMIC DNA]</scope>
    <source>
        <strain evidence="2 3">TBRC 11910</strain>
    </source>
</reference>
<dbReference type="Pfam" id="PF00753">
    <property type="entry name" value="Lactamase_B"/>
    <property type="match status" value="1"/>
</dbReference>
<evidence type="ECO:0000313" key="3">
    <source>
        <dbReference type="Proteomes" id="UP000550729"/>
    </source>
</evidence>
<evidence type="ECO:0000313" key="2">
    <source>
        <dbReference type="EMBL" id="NMO04494.1"/>
    </source>
</evidence>
<dbReference type="GO" id="GO:0016787">
    <property type="term" value="F:hydrolase activity"/>
    <property type="evidence" value="ECO:0007669"/>
    <property type="project" value="UniProtKB-KW"/>
</dbReference>
<dbReference type="EMBL" id="JABBNB010000036">
    <property type="protein sequence ID" value="NMO04494.1"/>
    <property type="molecule type" value="Genomic_DNA"/>
</dbReference>
<proteinExistence type="predicted"/>
<dbReference type="SUPFAM" id="SSF56281">
    <property type="entry name" value="Metallo-hydrolase/oxidoreductase"/>
    <property type="match status" value="1"/>
</dbReference>
<keyword evidence="2" id="KW-0378">Hydrolase</keyword>
<feature type="domain" description="Metallo-beta-lactamase" evidence="1">
    <location>
        <begin position="26"/>
        <end position="223"/>
    </location>
</feature>
<organism evidence="2 3">
    <name type="scientific">Gordonia asplenii</name>
    <dbReference type="NCBI Taxonomy" id="2725283"/>
    <lineage>
        <taxon>Bacteria</taxon>
        <taxon>Bacillati</taxon>
        <taxon>Actinomycetota</taxon>
        <taxon>Actinomycetes</taxon>
        <taxon>Mycobacteriales</taxon>
        <taxon>Gordoniaceae</taxon>
        <taxon>Gordonia</taxon>
    </lineage>
</organism>
<accession>A0A848L0T8</accession>
<dbReference type="PANTHER" id="PTHR42951:SF4">
    <property type="entry name" value="ACYL-COENZYME A THIOESTERASE MBLAC2"/>
    <property type="match status" value="1"/>
</dbReference>
<keyword evidence="3" id="KW-1185">Reference proteome</keyword>
<sequence length="314" mass="33217">MSFDKGLQDLGNGCFVWLQPDGGWGWSNCGLVVGDGASLMVDTLMDLALTREMLDGIAHVTTAAPLTAVVNTHSDCDHCFGNELVAADGVEIIASQAAAELMTQHAVDELTAMSGLGGRVGEYTEAMFAPFRIDDITVTPPTRTFSDRLSLHVGGRAVELIEVGPAHTAGDVLIHVPDADVLYAGDILFIDCTPIIWAGPPRRWVQACDLILDMPVTTIVPGHGPVTDKTGVAGVRDYLAFVLTEATKRFDDGLTVSEAIDSIDLGEYSAMPGSGRIAQNVVAVYRALDPTALPLTPIEVFTRIAEIDAGGGVR</sequence>
<name>A0A848L0T8_9ACTN</name>
<dbReference type="SMART" id="SM00849">
    <property type="entry name" value="Lactamase_B"/>
    <property type="match status" value="1"/>
</dbReference>
<evidence type="ECO:0000259" key="1">
    <source>
        <dbReference type="SMART" id="SM00849"/>
    </source>
</evidence>
<comment type="caution">
    <text evidence="2">The sequence shown here is derived from an EMBL/GenBank/DDBJ whole genome shotgun (WGS) entry which is preliminary data.</text>
</comment>
<gene>
    <name evidence="2" type="ORF">HH308_25065</name>
</gene>
<dbReference type="Gene3D" id="3.60.15.10">
    <property type="entry name" value="Ribonuclease Z/Hydroxyacylglutathione hydrolase-like"/>
    <property type="match status" value="1"/>
</dbReference>
<dbReference type="Proteomes" id="UP000550729">
    <property type="component" value="Unassembled WGS sequence"/>
</dbReference>
<dbReference type="InterPro" id="IPR036866">
    <property type="entry name" value="RibonucZ/Hydroxyglut_hydro"/>
</dbReference>
<dbReference type="RefSeq" id="WP_170196998.1">
    <property type="nucleotide sequence ID" value="NZ_JABBNB010000036.1"/>
</dbReference>